<dbReference type="EMBL" id="AMZQ01000005">
    <property type="protein sequence ID" value="EKU11548.1"/>
    <property type="molecule type" value="Genomic_DNA"/>
</dbReference>
<sequence>MCAQKISLLNLRSAPQKRKQNAAAKSAKFPHPRITNQISASI</sequence>
<organism evidence="2 3">
    <name type="scientific">Campylobacter showae CSUNSWCD</name>
    <dbReference type="NCBI Taxonomy" id="1244083"/>
    <lineage>
        <taxon>Bacteria</taxon>
        <taxon>Pseudomonadati</taxon>
        <taxon>Campylobacterota</taxon>
        <taxon>Epsilonproteobacteria</taxon>
        <taxon>Campylobacterales</taxon>
        <taxon>Campylobacteraceae</taxon>
        <taxon>Campylobacter</taxon>
    </lineage>
</organism>
<proteinExistence type="predicted"/>
<accession>M5IS68</accession>
<feature type="region of interest" description="Disordered" evidence="1">
    <location>
        <begin position="15"/>
        <end position="42"/>
    </location>
</feature>
<dbReference type="STRING" id="1244083.CSUNSWCD_1586"/>
<evidence type="ECO:0000256" key="1">
    <source>
        <dbReference type="SAM" id="MobiDB-lite"/>
    </source>
</evidence>
<dbReference type="PATRIC" id="fig|1244083.3.peg.828"/>
<evidence type="ECO:0000313" key="3">
    <source>
        <dbReference type="Proteomes" id="UP000011939"/>
    </source>
</evidence>
<gene>
    <name evidence="2" type="ORF">CSUNSWCD_1586</name>
</gene>
<dbReference type="AlphaFoldDB" id="M5IS68"/>
<evidence type="ECO:0000313" key="2">
    <source>
        <dbReference type="EMBL" id="EKU11548.1"/>
    </source>
</evidence>
<protein>
    <submittedName>
        <fullName evidence="2">Uncharacterized protein</fullName>
    </submittedName>
</protein>
<dbReference type="Proteomes" id="UP000011939">
    <property type="component" value="Unassembled WGS sequence"/>
</dbReference>
<name>M5IS68_9BACT</name>
<comment type="caution">
    <text evidence="2">The sequence shown here is derived from an EMBL/GenBank/DDBJ whole genome shotgun (WGS) entry which is preliminary data.</text>
</comment>
<reference evidence="2 3" key="1">
    <citation type="journal article" date="2013" name="Genome Announc.">
        <title>Genome Sequence of Campylobacter showae UNSWCD, Isolated from a Patient with Crohn's Disease.</title>
        <authorList>
            <person name="Tay A.P."/>
            <person name="Kaakoush N.O."/>
            <person name="Deshpande N.P."/>
            <person name="Chen Z."/>
            <person name="Mitchell H."/>
            <person name="Wilkins M.R."/>
        </authorList>
    </citation>
    <scope>NUCLEOTIDE SEQUENCE [LARGE SCALE GENOMIC DNA]</scope>
    <source>
        <strain evidence="2 3">CSUNSWCD</strain>
    </source>
</reference>